<accession>A0A8T0GDY5</accession>
<organism evidence="1 2">
    <name type="scientific">Ceratodon purpureus</name>
    <name type="common">Fire moss</name>
    <name type="synonym">Dicranum purpureum</name>
    <dbReference type="NCBI Taxonomy" id="3225"/>
    <lineage>
        <taxon>Eukaryota</taxon>
        <taxon>Viridiplantae</taxon>
        <taxon>Streptophyta</taxon>
        <taxon>Embryophyta</taxon>
        <taxon>Bryophyta</taxon>
        <taxon>Bryophytina</taxon>
        <taxon>Bryopsida</taxon>
        <taxon>Dicranidae</taxon>
        <taxon>Pseudoditrichales</taxon>
        <taxon>Ditrichaceae</taxon>
        <taxon>Ceratodon</taxon>
    </lineage>
</organism>
<comment type="caution">
    <text evidence="1">The sequence shown here is derived from an EMBL/GenBank/DDBJ whole genome shotgun (WGS) entry which is preliminary data.</text>
</comment>
<evidence type="ECO:0000313" key="1">
    <source>
        <dbReference type="EMBL" id="KAG0557243.1"/>
    </source>
</evidence>
<evidence type="ECO:0000313" key="2">
    <source>
        <dbReference type="Proteomes" id="UP000822688"/>
    </source>
</evidence>
<dbReference type="EMBL" id="CM026432">
    <property type="protein sequence ID" value="KAG0557243.1"/>
    <property type="molecule type" value="Genomic_DNA"/>
</dbReference>
<dbReference type="AlphaFoldDB" id="A0A8T0GDY5"/>
<sequence>MTLLTLHSCIVRFACLITRINFGFDMTLFPKKNPLALHAHASTTKVQDCCNDNSIRNSTIASDANKVDCSSIRSSAIPSRNKLAFRGVQTYQLNLKRDTHPL</sequence>
<protein>
    <submittedName>
        <fullName evidence="1">Uncharacterized protein</fullName>
    </submittedName>
</protein>
<proteinExistence type="predicted"/>
<keyword evidence="2" id="KW-1185">Reference proteome</keyword>
<reference evidence="1 2" key="1">
    <citation type="submission" date="2020-06" db="EMBL/GenBank/DDBJ databases">
        <title>WGS assembly of Ceratodon purpureus strain R40.</title>
        <authorList>
            <person name="Carey S.B."/>
            <person name="Jenkins J."/>
            <person name="Shu S."/>
            <person name="Lovell J.T."/>
            <person name="Sreedasyam A."/>
            <person name="Maumus F."/>
            <person name="Tiley G.P."/>
            <person name="Fernandez-Pozo N."/>
            <person name="Barry K."/>
            <person name="Chen C."/>
            <person name="Wang M."/>
            <person name="Lipzen A."/>
            <person name="Daum C."/>
            <person name="Saski C.A."/>
            <person name="Payton A.C."/>
            <person name="Mcbreen J.C."/>
            <person name="Conrad R.E."/>
            <person name="Kollar L.M."/>
            <person name="Olsson S."/>
            <person name="Huttunen S."/>
            <person name="Landis J.B."/>
            <person name="Wickett N.J."/>
            <person name="Johnson M.G."/>
            <person name="Rensing S.A."/>
            <person name="Grimwood J."/>
            <person name="Schmutz J."/>
            <person name="Mcdaniel S.F."/>
        </authorList>
    </citation>
    <scope>NUCLEOTIDE SEQUENCE [LARGE SCALE GENOMIC DNA]</scope>
    <source>
        <strain evidence="1 2">R40</strain>
    </source>
</reference>
<name>A0A8T0GDY5_CERPU</name>
<gene>
    <name evidence="1" type="ORF">KC19_11G113100</name>
</gene>
<dbReference type="Proteomes" id="UP000822688">
    <property type="component" value="Chromosome 11"/>
</dbReference>